<dbReference type="PANTHER" id="PTHR43861:SF1">
    <property type="entry name" value="TRANS-ACONITATE 2-METHYLTRANSFERASE"/>
    <property type="match status" value="1"/>
</dbReference>
<dbReference type="OrthoDB" id="6408197at2759"/>
<keyword evidence="2" id="KW-1185">Reference proteome</keyword>
<name>A0A8T0EVW2_ARGBR</name>
<dbReference type="EMBL" id="JABXBU010002072">
    <property type="protein sequence ID" value="KAF8778435.1"/>
    <property type="molecule type" value="Genomic_DNA"/>
</dbReference>
<organism evidence="1 2">
    <name type="scientific">Argiope bruennichi</name>
    <name type="common">Wasp spider</name>
    <name type="synonym">Aranea bruennichi</name>
    <dbReference type="NCBI Taxonomy" id="94029"/>
    <lineage>
        <taxon>Eukaryota</taxon>
        <taxon>Metazoa</taxon>
        <taxon>Ecdysozoa</taxon>
        <taxon>Arthropoda</taxon>
        <taxon>Chelicerata</taxon>
        <taxon>Arachnida</taxon>
        <taxon>Araneae</taxon>
        <taxon>Araneomorphae</taxon>
        <taxon>Entelegynae</taxon>
        <taxon>Araneoidea</taxon>
        <taxon>Araneidae</taxon>
        <taxon>Argiope</taxon>
    </lineage>
</organism>
<dbReference type="OMA" id="CDINERA"/>
<dbReference type="CDD" id="cd02440">
    <property type="entry name" value="AdoMet_MTases"/>
    <property type="match status" value="1"/>
</dbReference>
<protein>
    <submittedName>
        <fullName evidence="1">Juvenile hormone acid O-methyltransferase like protein</fullName>
    </submittedName>
</protein>
<proteinExistence type="predicted"/>
<accession>A0A8T0EVW2</accession>
<evidence type="ECO:0000313" key="1">
    <source>
        <dbReference type="EMBL" id="KAF8778435.1"/>
    </source>
</evidence>
<dbReference type="Proteomes" id="UP000807504">
    <property type="component" value="Unassembled WGS sequence"/>
</dbReference>
<dbReference type="SUPFAM" id="SSF53335">
    <property type="entry name" value="S-adenosyl-L-methionine-dependent methyltransferases"/>
    <property type="match status" value="1"/>
</dbReference>
<evidence type="ECO:0000313" key="2">
    <source>
        <dbReference type="Proteomes" id="UP000807504"/>
    </source>
</evidence>
<dbReference type="Gene3D" id="3.40.50.150">
    <property type="entry name" value="Vaccinia Virus protein VP39"/>
    <property type="match status" value="1"/>
</dbReference>
<gene>
    <name evidence="1" type="ORF">HNY73_015159</name>
</gene>
<dbReference type="AlphaFoldDB" id="A0A8T0EVW2"/>
<sequence length="268" mass="31353">MNALLYETIKPLDSVVYFLTETLKELGWYKQKEEFVMDVGCGPGHVTSKYILPLFQDFEKFIAVDYSPSMIETARSNNYHPKIDYIVSNFEDKSDITCWFGQVTKLVSIHCFNWLKNQEKCFQNVYDLLQPGAEAAFYFVLKSDFYAAVVDIYNDPKWSRYFEGVDNRVAESHYKKYDSRYYRKILENIGFTLILCRDELKVNPLSSEKEAKDLYYSLTVLVHHVPLNLRDEFRDDLFEYVLKNGGITEDGTLVHKAVTLELVVKKPK</sequence>
<reference evidence="1" key="2">
    <citation type="submission" date="2020-06" db="EMBL/GenBank/DDBJ databases">
        <authorList>
            <person name="Sheffer M."/>
        </authorList>
    </citation>
    <scope>NUCLEOTIDE SEQUENCE</scope>
</reference>
<comment type="caution">
    <text evidence="1">The sequence shown here is derived from an EMBL/GenBank/DDBJ whole genome shotgun (WGS) entry which is preliminary data.</text>
</comment>
<dbReference type="Pfam" id="PF13489">
    <property type="entry name" value="Methyltransf_23"/>
    <property type="match status" value="1"/>
</dbReference>
<reference evidence="1" key="1">
    <citation type="journal article" date="2020" name="bioRxiv">
        <title>Chromosome-level reference genome of the European wasp spider Argiope bruennichi: a resource for studies on range expansion and evolutionary adaptation.</title>
        <authorList>
            <person name="Sheffer M.M."/>
            <person name="Hoppe A."/>
            <person name="Krehenwinkel H."/>
            <person name="Uhl G."/>
            <person name="Kuss A.W."/>
            <person name="Jensen L."/>
            <person name="Jensen C."/>
            <person name="Gillespie R.G."/>
            <person name="Hoff K.J."/>
            <person name="Prost S."/>
        </authorList>
    </citation>
    <scope>NUCLEOTIDE SEQUENCE</scope>
</reference>
<dbReference type="PANTHER" id="PTHR43861">
    <property type="entry name" value="TRANS-ACONITATE 2-METHYLTRANSFERASE-RELATED"/>
    <property type="match status" value="1"/>
</dbReference>
<dbReference type="InterPro" id="IPR029063">
    <property type="entry name" value="SAM-dependent_MTases_sf"/>
</dbReference>